<dbReference type="OrthoDB" id="2571985at2759"/>
<dbReference type="OMA" id="WERIPGE"/>
<gene>
    <name evidence="2" type="ORF">TRIVIDRAFT_136964</name>
</gene>
<evidence type="ECO:0008006" key="4">
    <source>
        <dbReference type="Google" id="ProtNLM"/>
    </source>
</evidence>
<dbReference type="RefSeq" id="XP_013956189.1">
    <property type="nucleotide sequence ID" value="XM_014100714.2"/>
</dbReference>
<dbReference type="HOGENOM" id="CLU_723568_0_0_1"/>
<dbReference type="STRING" id="413071.G9MU90"/>
<feature type="non-terminal residue" evidence="2">
    <location>
        <position position="341"/>
    </location>
</feature>
<dbReference type="VEuPathDB" id="FungiDB:TRIVIDRAFT_136964"/>
<evidence type="ECO:0000256" key="1">
    <source>
        <dbReference type="SAM" id="MobiDB-lite"/>
    </source>
</evidence>
<organism evidence="2 3">
    <name type="scientific">Hypocrea virens (strain Gv29-8 / FGSC 10586)</name>
    <name type="common">Gliocladium virens</name>
    <name type="synonym">Trichoderma virens</name>
    <dbReference type="NCBI Taxonomy" id="413071"/>
    <lineage>
        <taxon>Eukaryota</taxon>
        <taxon>Fungi</taxon>
        <taxon>Dikarya</taxon>
        <taxon>Ascomycota</taxon>
        <taxon>Pezizomycotina</taxon>
        <taxon>Sordariomycetes</taxon>
        <taxon>Hypocreomycetidae</taxon>
        <taxon>Hypocreales</taxon>
        <taxon>Hypocreaceae</taxon>
        <taxon>Trichoderma</taxon>
    </lineage>
</organism>
<dbReference type="InParanoid" id="G9MU90"/>
<name>G9MU90_HYPVG</name>
<feature type="compositionally biased region" description="Acidic residues" evidence="1">
    <location>
        <begin position="49"/>
        <end position="62"/>
    </location>
</feature>
<dbReference type="EMBL" id="ABDF02000048">
    <property type="protein sequence ID" value="EHK21996.1"/>
    <property type="molecule type" value="Genomic_DNA"/>
</dbReference>
<dbReference type="AlphaFoldDB" id="G9MU90"/>
<accession>G9MU90</accession>
<dbReference type="InterPro" id="IPR036047">
    <property type="entry name" value="F-box-like_dom_sf"/>
</dbReference>
<evidence type="ECO:0000313" key="2">
    <source>
        <dbReference type="EMBL" id="EHK21996.1"/>
    </source>
</evidence>
<dbReference type="eggNOG" id="ENOG502SPFR">
    <property type="taxonomic scope" value="Eukaryota"/>
</dbReference>
<comment type="caution">
    <text evidence="2">The sequence shown here is derived from an EMBL/GenBank/DDBJ whole genome shotgun (WGS) entry which is preliminary data.</text>
</comment>
<proteinExistence type="predicted"/>
<feature type="region of interest" description="Disordered" evidence="1">
    <location>
        <begin position="42"/>
        <end position="69"/>
    </location>
</feature>
<keyword evidence="3" id="KW-1185">Reference proteome</keyword>
<evidence type="ECO:0000313" key="3">
    <source>
        <dbReference type="Proteomes" id="UP000007115"/>
    </source>
</evidence>
<dbReference type="GeneID" id="25787713"/>
<feature type="non-terminal residue" evidence="2">
    <location>
        <position position="1"/>
    </location>
</feature>
<sequence length="341" mass="38960">SFDCYCAICGATLDNANIEVGSTSPKFLARRRARVERQKRARELGEELASPDDDDEFEEEGEGRDYWNTADDDHAYDPELLGDTTWLSNVRCLGFNPAAMGNGSFWAMEGDVPVVFPIHECCFDIVSRALTGSENRCKIDKDALYNIMIGLSEQFENTLAISHGDINGGQQFWERIPGEEVSLKQYTVTQPVFSPVVKAFIQRKIASNDLAVRRQFVLEDEQQRISDPFHVLSNELVWQIARYLPAEAILALSTASWPVFNAARDNGFWKAFIYNDMPWAAIELQHIINDTQSQELDYKALYLWFEWMTVPQYGVGTPWMGLANRRRIWGACQELADLYRR</sequence>
<dbReference type="Proteomes" id="UP000007115">
    <property type="component" value="Unassembled WGS sequence"/>
</dbReference>
<dbReference type="SUPFAM" id="SSF81383">
    <property type="entry name" value="F-box domain"/>
    <property type="match status" value="1"/>
</dbReference>
<protein>
    <recommendedName>
        <fullName evidence="4">F-box domain-containing protein</fullName>
    </recommendedName>
</protein>
<reference evidence="2 3" key="1">
    <citation type="journal article" date="2011" name="Genome Biol.">
        <title>Comparative genome sequence analysis underscores mycoparasitism as the ancestral life style of Trichoderma.</title>
        <authorList>
            <person name="Kubicek C.P."/>
            <person name="Herrera-Estrella A."/>
            <person name="Seidl-Seiboth V."/>
            <person name="Martinez D.A."/>
            <person name="Druzhinina I.S."/>
            <person name="Thon M."/>
            <person name="Zeilinger S."/>
            <person name="Casas-Flores S."/>
            <person name="Horwitz B.A."/>
            <person name="Mukherjee P.K."/>
            <person name="Mukherjee M."/>
            <person name="Kredics L."/>
            <person name="Alcaraz L.D."/>
            <person name="Aerts A."/>
            <person name="Antal Z."/>
            <person name="Atanasova L."/>
            <person name="Cervantes-Badillo M.G."/>
            <person name="Challacombe J."/>
            <person name="Chertkov O."/>
            <person name="McCluskey K."/>
            <person name="Coulpier F."/>
            <person name="Deshpande N."/>
            <person name="von Doehren H."/>
            <person name="Ebbole D.J."/>
            <person name="Esquivel-Naranjo E.U."/>
            <person name="Fekete E."/>
            <person name="Flipphi M."/>
            <person name="Glaser F."/>
            <person name="Gomez-Rodriguez E.Y."/>
            <person name="Gruber S."/>
            <person name="Han C."/>
            <person name="Henrissat B."/>
            <person name="Hermosa R."/>
            <person name="Hernandez-Onate M."/>
            <person name="Karaffa L."/>
            <person name="Kosti I."/>
            <person name="Le Crom S."/>
            <person name="Lindquist E."/>
            <person name="Lucas S."/>
            <person name="Luebeck M."/>
            <person name="Luebeck P.S."/>
            <person name="Margeot A."/>
            <person name="Metz B."/>
            <person name="Misra M."/>
            <person name="Nevalainen H."/>
            <person name="Omann M."/>
            <person name="Packer N."/>
            <person name="Perrone G."/>
            <person name="Uresti-Rivera E.E."/>
            <person name="Salamov A."/>
            <person name="Schmoll M."/>
            <person name="Seiboth B."/>
            <person name="Shapiro H."/>
            <person name="Sukno S."/>
            <person name="Tamayo-Ramos J.A."/>
            <person name="Tisch D."/>
            <person name="Wiest A."/>
            <person name="Wilkinson H.H."/>
            <person name="Zhang M."/>
            <person name="Coutinho P.M."/>
            <person name="Kenerley C.M."/>
            <person name="Monte E."/>
            <person name="Baker S.E."/>
            <person name="Grigoriev I.V."/>
        </authorList>
    </citation>
    <scope>NUCLEOTIDE SEQUENCE [LARGE SCALE GENOMIC DNA]</scope>
    <source>
        <strain evidence="3">Gv29-8 / FGSC 10586</strain>
    </source>
</reference>